<dbReference type="InParanoid" id="A0A194YQH6"/>
<reference evidence="1 2" key="1">
    <citation type="journal article" date="2009" name="Nature">
        <title>The Sorghum bicolor genome and the diversification of grasses.</title>
        <authorList>
            <person name="Paterson A.H."/>
            <person name="Bowers J.E."/>
            <person name="Bruggmann R."/>
            <person name="Dubchak I."/>
            <person name="Grimwood J."/>
            <person name="Gundlach H."/>
            <person name="Haberer G."/>
            <person name="Hellsten U."/>
            <person name="Mitros T."/>
            <person name="Poliakov A."/>
            <person name="Schmutz J."/>
            <person name="Spannagl M."/>
            <person name="Tang H."/>
            <person name="Wang X."/>
            <person name="Wicker T."/>
            <person name="Bharti A.K."/>
            <person name="Chapman J."/>
            <person name="Feltus F.A."/>
            <person name="Gowik U."/>
            <person name="Grigoriev I.V."/>
            <person name="Lyons E."/>
            <person name="Maher C.A."/>
            <person name="Martis M."/>
            <person name="Narechania A."/>
            <person name="Otillar R.P."/>
            <person name="Penning B.W."/>
            <person name="Salamov A.A."/>
            <person name="Wang Y."/>
            <person name="Zhang L."/>
            <person name="Carpita N.C."/>
            <person name="Freeling M."/>
            <person name="Gingle A.R."/>
            <person name="Hash C.T."/>
            <person name="Keller B."/>
            <person name="Klein P."/>
            <person name="Kresovich S."/>
            <person name="McCann M.C."/>
            <person name="Ming R."/>
            <person name="Peterson D.G."/>
            <person name="Mehboob-ur-Rahman"/>
            <person name="Ware D."/>
            <person name="Westhoff P."/>
            <person name="Mayer K.F."/>
            <person name="Messing J."/>
            <person name="Rokhsar D.S."/>
        </authorList>
    </citation>
    <scope>NUCLEOTIDE SEQUENCE [LARGE SCALE GENOMIC DNA]</scope>
    <source>
        <strain evidence="2">cv. BTx623</strain>
    </source>
</reference>
<dbReference type="EMBL" id="CM000763">
    <property type="protein sequence ID" value="KXG30446.1"/>
    <property type="molecule type" value="Genomic_DNA"/>
</dbReference>
<organism evidence="1 2">
    <name type="scientific">Sorghum bicolor</name>
    <name type="common">Sorghum</name>
    <name type="synonym">Sorghum vulgare</name>
    <dbReference type="NCBI Taxonomy" id="4558"/>
    <lineage>
        <taxon>Eukaryota</taxon>
        <taxon>Viridiplantae</taxon>
        <taxon>Streptophyta</taxon>
        <taxon>Embryophyta</taxon>
        <taxon>Tracheophyta</taxon>
        <taxon>Spermatophyta</taxon>
        <taxon>Magnoliopsida</taxon>
        <taxon>Liliopsida</taxon>
        <taxon>Poales</taxon>
        <taxon>Poaceae</taxon>
        <taxon>PACMAD clade</taxon>
        <taxon>Panicoideae</taxon>
        <taxon>Andropogonodae</taxon>
        <taxon>Andropogoneae</taxon>
        <taxon>Sorghinae</taxon>
        <taxon>Sorghum</taxon>
    </lineage>
</organism>
<dbReference type="Proteomes" id="UP000000768">
    <property type="component" value="Chromosome 4"/>
</dbReference>
<evidence type="ECO:0000313" key="2">
    <source>
        <dbReference type="Proteomes" id="UP000000768"/>
    </source>
</evidence>
<dbReference type="AlphaFoldDB" id="A0A194YQH6"/>
<protein>
    <submittedName>
        <fullName evidence="1">Uncharacterized protein</fullName>
    </submittedName>
</protein>
<proteinExistence type="predicted"/>
<dbReference type="Gramene" id="KXG30446">
    <property type="protein sequence ID" value="KXG30446"/>
    <property type="gene ID" value="SORBI_3004G182100"/>
</dbReference>
<keyword evidence="2" id="KW-1185">Reference proteome</keyword>
<evidence type="ECO:0000313" key="1">
    <source>
        <dbReference type="EMBL" id="KXG30446.1"/>
    </source>
</evidence>
<accession>A0A194YQH6</accession>
<sequence>MQDDSYLLLRFSMSSGCPTQSNVSCSPAPWKGKKPPRPVLRASAATDVGACVSFNYATVAPPSPDEGLGHMWRWHSTMNLHGTIGDRCCHLCSSTSTGVYHNKESLLASMKNGLVVEMSKGKEVLDKPVVDKRLNHQKGTMATYMLLLPGFQCVHPLFLPCIFCCFNMPSGSRSDGAKGKLLSPTLTYQQLGHRQGNTRGLI</sequence>
<reference evidence="2" key="2">
    <citation type="journal article" date="2018" name="Plant J.">
        <title>The Sorghum bicolor reference genome: improved assembly, gene annotations, a transcriptome atlas, and signatures of genome organization.</title>
        <authorList>
            <person name="McCormick R.F."/>
            <person name="Truong S.K."/>
            <person name="Sreedasyam A."/>
            <person name="Jenkins J."/>
            <person name="Shu S."/>
            <person name="Sims D."/>
            <person name="Kennedy M."/>
            <person name="Amirebrahimi M."/>
            <person name="Weers B.D."/>
            <person name="McKinley B."/>
            <person name="Mattison A."/>
            <person name="Morishige D.T."/>
            <person name="Grimwood J."/>
            <person name="Schmutz J."/>
            <person name="Mullet J.E."/>
        </authorList>
    </citation>
    <scope>NUCLEOTIDE SEQUENCE [LARGE SCALE GENOMIC DNA]</scope>
    <source>
        <strain evidence="2">cv. BTx623</strain>
    </source>
</reference>
<gene>
    <name evidence="1" type="ORF">SORBI_3004G182100</name>
</gene>
<name>A0A194YQH6_SORBI</name>